<dbReference type="EMBL" id="CP042808">
    <property type="protein sequence ID" value="QEE85971.1"/>
    <property type="molecule type" value="Genomic_DNA"/>
</dbReference>
<evidence type="ECO:0000313" key="2">
    <source>
        <dbReference type="Proteomes" id="UP000287027"/>
    </source>
</evidence>
<sequence length="63" mass="7144">MSDTEIGQALFNASLVAPTVRCNFRRTRPELMAFLKEGAKAITQLWHDLEEEERARVGRKALA</sequence>
<keyword evidence="2" id="KW-1185">Reference proteome</keyword>
<protein>
    <submittedName>
        <fullName evidence="1">Uncharacterized protein</fullName>
    </submittedName>
</protein>
<proteinExistence type="predicted"/>
<dbReference type="RefSeq" id="WP_128105810.1">
    <property type="nucleotide sequence ID" value="NZ_CP042808.1"/>
</dbReference>
<organism evidence="1 2">
    <name type="scientific">Acetobacter oryzoeni</name>
    <dbReference type="NCBI Taxonomy" id="2500548"/>
    <lineage>
        <taxon>Bacteria</taxon>
        <taxon>Pseudomonadati</taxon>
        <taxon>Pseudomonadota</taxon>
        <taxon>Alphaproteobacteria</taxon>
        <taxon>Acetobacterales</taxon>
        <taxon>Acetobacteraceae</taxon>
        <taxon>Acetobacter</taxon>
    </lineage>
</organism>
<dbReference type="Proteomes" id="UP000287027">
    <property type="component" value="Chromosome"/>
</dbReference>
<dbReference type="AlphaFoldDB" id="A0A5B9GI62"/>
<reference evidence="1 2" key="1">
    <citation type="submission" date="2019-08" db="EMBL/GenBank/DDBJ databases">
        <title>Acetobacter oryzioeni sp. nov., isolated from Korean rice wine vinegar.</title>
        <authorList>
            <person name="Baek J.H."/>
            <person name="Kim K.H."/>
            <person name="Jeon C.O."/>
            <person name="Han D.M."/>
        </authorList>
    </citation>
    <scope>NUCLEOTIDE SEQUENCE [LARGE SCALE GENOMIC DNA]</scope>
    <source>
        <strain evidence="1 2">B6</strain>
    </source>
</reference>
<dbReference type="KEGG" id="aoy:EOV40_009805"/>
<gene>
    <name evidence="1" type="ORF">EOV40_009805</name>
</gene>
<name>A0A5B9GI62_9PROT</name>
<evidence type="ECO:0000313" key="1">
    <source>
        <dbReference type="EMBL" id="QEE85971.1"/>
    </source>
</evidence>
<accession>A0A5B9GI62</accession>